<feature type="chain" id="PRO_5047282850" description="PepSY domain-containing protein" evidence="2">
    <location>
        <begin position="21"/>
        <end position="127"/>
    </location>
</feature>
<keyword evidence="2" id="KW-0732">Signal</keyword>
<dbReference type="RefSeq" id="WP_238181685.1">
    <property type="nucleotide sequence ID" value="NZ_BPRB01000062.1"/>
</dbReference>
<feature type="signal peptide" evidence="2">
    <location>
        <begin position="1"/>
        <end position="20"/>
    </location>
</feature>
<proteinExistence type="predicted"/>
<reference evidence="3" key="2">
    <citation type="submission" date="2021-08" db="EMBL/GenBank/DDBJ databases">
        <authorList>
            <person name="Tani A."/>
            <person name="Ola A."/>
            <person name="Ogura Y."/>
            <person name="Katsura K."/>
            <person name="Hayashi T."/>
        </authorList>
    </citation>
    <scope>NUCLEOTIDE SEQUENCE</scope>
    <source>
        <strain evidence="3">DSM 23632</strain>
    </source>
</reference>
<evidence type="ECO:0000313" key="4">
    <source>
        <dbReference type="Proteomes" id="UP001055057"/>
    </source>
</evidence>
<gene>
    <name evidence="3" type="ORF">MPOCJGCO_1180</name>
</gene>
<dbReference type="Proteomes" id="UP001055057">
    <property type="component" value="Unassembled WGS sequence"/>
</dbReference>
<evidence type="ECO:0008006" key="5">
    <source>
        <dbReference type="Google" id="ProtNLM"/>
    </source>
</evidence>
<comment type="caution">
    <text evidence="3">The sequence shown here is derived from an EMBL/GenBank/DDBJ whole genome shotgun (WGS) entry which is preliminary data.</text>
</comment>
<evidence type="ECO:0000256" key="1">
    <source>
        <dbReference type="SAM" id="MobiDB-lite"/>
    </source>
</evidence>
<sequence length="127" mass="12851">MRTPIAALLIATVFGSGAIAQTTTTGAPAAPDAKTSQQSGGQQSVTRPNTDKVAPDGAAAGAHTNVTLEKGANSFTEGEVRSRLDKAGFKDAKDLKKDDAGIWRGTAMHGGKAVSVGLDFKGNVAAQ</sequence>
<accession>A0ABQ4TYL6</accession>
<reference evidence="3" key="1">
    <citation type="journal article" date="2021" name="Front. Microbiol.">
        <title>Comprehensive Comparative Genomics and Phenotyping of Methylobacterium Species.</title>
        <authorList>
            <person name="Alessa O."/>
            <person name="Ogura Y."/>
            <person name="Fujitani Y."/>
            <person name="Takami H."/>
            <person name="Hayashi T."/>
            <person name="Sahin N."/>
            <person name="Tani A."/>
        </authorList>
    </citation>
    <scope>NUCLEOTIDE SEQUENCE</scope>
    <source>
        <strain evidence="3">DSM 23632</strain>
    </source>
</reference>
<evidence type="ECO:0000313" key="3">
    <source>
        <dbReference type="EMBL" id="GJE59093.1"/>
    </source>
</evidence>
<keyword evidence="4" id="KW-1185">Reference proteome</keyword>
<name>A0ABQ4TYL6_9HYPH</name>
<organism evidence="3 4">
    <name type="scientific">Methylobacterium trifolii</name>
    <dbReference type="NCBI Taxonomy" id="1003092"/>
    <lineage>
        <taxon>Bacteria</taxon>
        <taxon>Pseudomonadati</taxon>
        <taxon>Pseudomonadota</taxon>
        <taxon>Alphaproteobacteria</taxon>
        <taxon>Hyphomicrobiales</taxon>
        <taxon>Methylobacteriaceae</taxon>
        <taxon>Methylobacterium</taxon>
    </lineage>
</organism>
<feature type="region of interest" description="Disordered" evidence="1">
    <location>
        <begin position="23"/>
        <end position="80"/>
    </location>
</feature>
<evidence type="ECO:0000256" key="2">
    <source>
        <dbReference type="SAM" id="SignalP"/>
    </source>
</evidence>
<dbReference type="EMBL" id="BPRB01000062">
    <property type="protein sequence ID" value="GJE59093.1"/>
    <property type="molecule type" value="Genomic_DNA"/>
</dbReference>
<feature type="compositionally biased region" description="Low complexity" evidence="1">
    <location>
        <begin position="23"/>
        <end position="44"/>
    </location>
</feature>
<protein>
    <recommendedName>
        <fullName evidence="5">PepSY domain-containing protein</fullName>
    </recommendedName>
</protein>